<name>A0A9W4WUN8_9GLOM</name>
<comment type="caution">
    <text evidence="1">The sequence shown here is derived from an EMBL/GenBank/DDBJ whole genome shotgun (WGS) entry which is preliminary data.</text>
</comment>
<gene>
    <name evidence="1" type="ORF">FWILDA_LOCUS1822</name>
</gene>
<accession>A0A9W4WUN8</accession>
<reference evidence="1" key="1">
    <citation type="submission" date="2022-08" db="EMBL/GenBank/DDBJ databases">
        <authorList>
            <person name="Kallberg Y."/>
            <person name="Tangrot J."/>
            <person name="Rosling A."/>
        </authorList>
    </citation>
    <scope>NUCLEOTIDE SEQUENCE</scope>
    <source>
        <strain evidence="1">Wild A</strain>
    </source>
</reference>
<keyword evidence="2" id="KW-1185">Reference proteome</keyword>
<proteinExistence type="predicted"/>
<dbReference type="AlphaFoldDB" id="A0A9W4WUN8"/>
<dbReference type="EMBL" id="CAMKVN010000187">
    <property type="protein sequence ID" value="CAI2164945.1"/>
    <property type="molecule type" value="Genomic_DNA"/>
</dbReference>
<evidence type="ECO:0000313" key="1">
    <source>
        <dbReference type="EMBL" id="CAI2164945.1"/>
    </source>
</evidence>
<dbReference type="Proteomes" id="UP001153678">
    <property type="component" value="Unassembled WGS sequence"/>
</dbReference>
<organism evidence="1 2">
    <name type="scientific">Funneliformis geosporum</name>
    <dbReference type="NCBI Taxonomy" id="1117311"/>
    <lineage>
        <taxon>Eukaryota</taxon>
        <taxon>Fungi</taxon>
        <taxon>Fungi incertae sedis</taxon>
        <taxon>Mucoromycota</taxon>
        <taxon>Glomeromycotina</taxon>
        <taxon>Glomeromycetes</taxon>
        <taxon>Glomerales</taxon>
        <taxon>Glomeraceae</taxon>
        <taxon>Funneliformis</taxon>
    </lineage>
</organism>
<protein>
    <submittedName>
        <fullName evidence="1">6113_t:CDS:1</fullName>
    </submittedName>
</protein>
<sequence>MYHQRSISSMLNQFLIRINFNNIFIPPHNNNARFLAVQIRNGSRIQILTAVDLLTQNIKYEANRLHVFGRYIINLATIRIWHHRLSTYQRHQIADVINPTLSYTHKPVDDHNLVESKIAYADPTKKEYILRFDDL</sequence>
<evidence type="ECO:0000313" key="2">
    <source>
        <dbReference type="Proteomes" id="UP001153678"/>
    </source>
</evidence>